<proteinExistence type="predicted"/>
<keyword evidence="3" id="KW-1185">Reference proteome</keyword>
<dbReference type="Pfam" id="PF07963">
    <property type="entry name" value="N_methyl"/>
    <property type="match status" value="1"/>
</dbReference>
<name>A0A172Y275_9CAUL</name>
<dbReference type="Proteomes" id="UP000077603">
    <property type="component" value="Chromosome"/>
</dbReference>
<dbReference type="KEGG" id="bne:DA69_00095"/>
<keyword evidence="1" id="KW-0812">Transmembrane</keyword>
<dbReference type="InterPro" id="IPR012902">
    <property type="entry name" value="N_methyl_site"/>
</dbReference>
<dbReference type="PROSITE" id="PS00409">
    <property type="entry name" value="PROKAR_NTER_METHYL"/>
    <property type="match status" value="1"/>
</dbReference>
<feature type="transmembrane region" description="Helical" evidence="1">
    <location>
        <begin position="12"/>
        <end position="33"/>
    </location>
</feature>
<keyword evidence="1" id="KW-1133">Transmembrane helix</keyword>
<reference evidence="2 3" key="1">
    <citation type="journal article" date="2014" name="Genome Announc.">
        <title>Genome Sequence of a Promising Hydrogen-Producing Facultative Anaerobic Bacterium, Brevundimonas naejangsanensis Strain B1.</title>
        <authorList>
            <person name="Su H."/>
            <person name="Zhang T."/>
            <person name="Bao M."/>
            <person name="Jiang Y."/>
            <person name="Wang Y."/>
            <person name="Tan T."/>
        </authorList>
    </citation>
    <scope>NUCLEOTIDE SEQUENCE [LARGE SCALE GENOMIC DNA]</scope>
    <source>
        <strain evidence="2 3">B1</strain>
    </source>
</reference>
<sequence>MISARRSGFSLIEALVVLAIGGMALAVIFSIGMKAGDAGFALGRRAMSAADADVAISDLRSIIRSLTVRPPAAIMEGVDLPLVGAPERLEGEAVMERATGCAPQGWAGRLVLTIEVQDGRRVVMCEAAGRRTPLLPLPHGGQASLSYSQDGQTWAPAFETPRERVLGEEGMRSARLFVRLNGGPDVDVVEVASSGNPGRWVRFDADF</sequence>
<evidence type="ECO:0000313" key="2">
    <source>
        <dbReference type="EMBL" id="ANF53311.1"/>
    </source>
</evidence>
<evidence type="ECO:0000313" key="3">
    <source>
        <dbReference type="Proteomes" id="UP000077603"/>
    </source>
</evidence>
<evidence type="ECO:0000256" key="1">
    <source>
        <dbReference type="SAM" id="Phobius"/>
    </source>
</evidence>
<accession>A0A172Y275</accession>
<gene>
    <name evidence="2" type="ORF">DA69_00095</name>
</gene>
<dbReference type="NCBIfam" id="TIGR02532">
    <property type="entry name" value="IV_pilin_GFxxxE"/>
    <property type="match status" value="1"/>
</dbReference>
<organism evidence="2 3">
    <name type="scientific">Brevundimonas naejangsanensis</name>
    <dbReference type="NCBI Taxonomy" id="588932"/>
    <lineage>
        <taxon>Bacteria</taxon>
        <taxon>Pseudomonadati</taxon>
        <taxon>Pseudomonadota</taxon>
        <taxon>Alphaproteobacteria</taxon>
        <taxon>Caulobacterales</taxon>
        <taxon>Caulobacteraceae</taxon>
        <taxon>Brevundimonas</taxon>
    </lineage>
</organism>
<dbReference type="AlphaFoldDB" id="A0A172Y275"/>
<dbReference type="RefSeq" id="WP_025978695.1">
    <property type="nucleotide sequence ID" value="NZ_CP015614.1"/>
</dbReference>
<protein>
    <recommendedName>
        <fullName evidence="4">Prepilin-type N-terminal cleavage/methylation domain-containing protein</fullName>
    </recommendedName>
</protein>
<keyword evidence="1" id="KW-0472">Membrane</keyword>
<evidence type="ECO:0008006" key="4">
    <source>
        <dbReference type="Google" id="ProtNLM"/>
    </source>
</evidence>
<dbReference type="STRING" id="588932.DA69_00095"/>
<dbReference type="EMBL" id="CP015614">
    <property type="protein sequence ID" value="ANF53311.1"/>
    <property type="molecule type" value="Genomic_DNA"/>
</dbReference>